<proteinExistence type="predicted"/>
<gene>
    <name evidence="2" type="ORF">SPACI_006030</name>
</gene>
<accession>A0ABZ3IXP1</accession>
<dbReference type="EMBL" id="CP155571">
    <property type="protein sequence ID" value="XFO70604.1"/>
    <property type="molecule type" value="Genomic_DNA"/>
</dbReference>
<reference evidence="2" key="1">
    <citation type="submission" date="2024-05" db="EMBL/GenBank/DDBJ databases">
        <title>Isolation and characterization of Sporomusa carbonis sp. nov., a carboxydotrophic hydrogenogen in the genus of Sporomusa isolated from a charcoal burning pile.</title>
        <authorList>
            <person name="Boeer T."/>
            <person name="Rosenbaum F."/>
            <person name="Eysell L."/>
            <person name="Mueller V."/>
            <person name="Daniel R."/>
            <person name="Poehlein A."/>
        </authorList>
    </citation>
    <scope>NUCLEOTIDE SEQUENCE [LARGE SCALE GENOMIC DNA]</scope>
    <source>
        <strain evidence="2">DSM 3132</strain>
    </source>
</reference>
<name>A0ABZ3IXP1_SPOA4</name>
<evidence type="ECO:0000313" key="3">
    <source>
        <dbReference type="Proteomes" id="UP000216052"/>
    </source>
</evidence>
<organism evidence="2 3">
    <name type="scientific">Sporomusa acidovorans (strain ATCC 49682 / DSM 3132 / Mol)</name>
    <dbReference type="NCBI Taxonomy" id="1123286"/>
    <lineage>
        <taxon>Bacteria</taxon>
        <taxon>Bacillati</taxon>
        <taxon>Bacillota</taxon>
        <taxon>Negativicutes</taxon>
        <taxon>Selenomonadales</taxon>
        <taxon>Sporomusaceae</taxon>
        <taxon>Sporomusa</taxon>
    </lineage>
</organism>
<keyword evidence="3" id="KW-1185">Reference proteome</keyword>
<dbReference type="Proteomes" id="UP000216052">
    <property type="component" value="Chromosome"/>
</dbReference>
<keyword evidence="1" id="KW-1133">Transmembrane helix</keyword>
<evidence type="ECO:0000256" key="1">
    <source>
        <dbReference type="SAM" id="Phobius"/>
    </source>
</evidence>
<protein>
    <submittedName>
        <fullName evidence="2">Uncharacterized protein</fullName>
    </submittedName>
</protein>
<feature type="transmembrane region" description="Helical" evidence="1">
    <location>
        <begin position="7"/>
        <end position="26"/>
    </location>
</feature>
<evidence type="ECO:0000313" key="2">
    <source>
        <dbReference type="EMBL" id="XFO70604.1"/>
    </source>
</evidence>
<sequence>MTMKYRLLVVLLMFGMLPIVVMFIAARQTPLGLSREFHSTMAIGVMVTSLAGLISPGLIRQWLFSNRIQKMKEFCQSVKDGSSYLEGNFRPDRDAACCGEAA</sequence>
<keyword evidence="1" id="KW-0472">Membrane</keyword>
<keyword evidence="1" id="KW-0812">Transmembrane</keyword>
<feature type="transmembrane region" description="Helical" evidence="1">
    <location>
        <begin position="41"/>
        <end position="63"/>
    </location>
</feature>